<evidence type="ECO:0008006" key="3">
    <source>
        <dbReference type="Google" id="ProtNLM"/>
    </source>
</evidence>
<evidence type="ECO:0000313" key="1">
    <source>
        <dbReference type="EMBL" id="PLR09210.1"/>
    </source>
</evidence>
<evidence type="ECO:0000313" key="2">
    <source>
        <dbReference type="Proteomes" id="UP000234483"/>
    </source>
</evidence>
<gene>
    <name evidence="1" type="ORF">CFHF_18915</name>
</gene>
<sequence length="95" mass="9880">MSDQLDELFEALRHQPHAQLPGLEGQVWARIDSWRDGRRAANALVPLRAASVVAALGLGMVGGSLAANAAARAPSEISAFSVDAHLAPSTLLGGR</sequence>
<dbReference type="EMBL" id="PJRQ01000040">
    <property type="protein sequence ID" value="PLR09210.1"/>
    <property type="molecule type" value="Genomic_DNA"/>
</dbReference>
<accession>A0A2N5CPX7</accession>
<dbReference type="AlphaFoldDB" id="A0A2N5CPX7"/>
<dbReference type="Proteomes" id="UP000234483">
    <property type="component" value="Unassembled WGS sequence"/>
</dbReference>
<comment type="caution">
    <text evidence="1">The sequence shown here is derived from an EMBL/GenBank/DDBJ whole genome shotgun (WGS) entry which is preliminary data.</text>
</comment>
<organism evidence="1 2">
    <name type="scientific">Caulobacter flavus</name>
    <dbReference type="NCBI Taxonomy" id="1679497"/>
    <lineage>
        <taxon>Bacteria</taxon>
        <taxon>Pseudomonadati</taxon>
        <taxon>Pseudomonadota</taxon>
        <taxon>Alphaproteobacteria</taxon>
        <taxon>Caulobacterales</taxon>
        <taxon>Caulobacteraceae</taxon>
        <taxon>Caulobacter</taxon>
    </lineage>
</organism>
<reference evidence="1 2" key="1">
    <citation type="submission" date="2017-12" db="EMBL/GenBank/DDBJ databases">
        <title>The genome sequence of Caulobacter flavus CGMCC1 15093.</title>
        <authorList>
            <person name="Gao J."/>
            <person name="Mao X."/>
            <person name="Sun J."/>
        </authorList>
    </citation>
    <scope>NUCLEOTIDE SEQUENCE [LARGE SCALE GENOMIC DNA]</scope>
    <source>
        <strain evidence="1 2">CGMCC1 15093</strain>
    </source>
</reference>
<proteinExistence type="predicted"/>
<dbReference type="RefSeq" id="WP_101714506.1">
    <property type="nucleotide sequence ID" value="NZ_PJRQ01000040.1"/>
</dbReference>
<name>A0A2N5CPX7_9CAUL</name>
<protein>
    <recommendedName>
        <fullName evidence="3">Anti-sigma factor</fullName>
    </recommendedName>
</protein>